<dbReference type="EMBL" id="LK391710">
    <property type="protein sequence ID" value="CDR97523.1"/>
    <property type="molecule type" value="Genomic_DNA"/>
</dbReference>
<name>A0A061DAE6_BABBI</name>
<feature type="compositionally biased region" description="Basic and acidic residues" evidence="1">
    <location>
        <begin position="779"/>
        <end position="797"/>
    </location>
</feature>
<feature type="compositionally biased region" description="Pro residues" evidence="1">
    <location>
        <begin position="1168"/>
        <end position="1178"/>
    </location>
</feature>
<feature type="compositionally biased region" description="Gly residues" evidence="1">
    <location>
        <begin position="898"/>
        <end position="907"/>
    </location>
</feature>
<feature type="compositionally biased region" description="Polar residues" evidence="1">
    <location>
        <begin position="1251"/>
        <end position="1272"/>
    </location>
</feature>
<organism evidence="3 4">
    <name type="scientific">Babesia bigemina</name>
    <dbReference type="NCBI Taxonomy" id="5866"/>
    <lineage>
        <taxon>Eukaryota</taxon>
        <taxon>Sar</taxon>
        <taxon>Alveolata</taxon>
        <taxon>Apicomplexa</taxon>
        <taxon>Aconoidasida</taxon>
        <taxon>Piroplasmida</taxon>
        <taxon>Babesiidae</taxon>
        <taxon>Babesia</taxon>
    </lineage>
</organism>
<keyword evidence="2" id="KW-0812">Transmembrane</keyword>
<feature type="compositionally biased region" description="Polar residues" evidence="1">
    <location>
        <begin position="557"/>
        <end position="578"/>
    </location>
</feature>
<dbReference type="STRING" id="5866.A0A061DAE6"/>
<evidence type="ECO:0008006" key="5">
    <source>
        <dbReference type="Google" id="ProtNLM"/>
    </source>
</evidence>
<dbReference type="RefSeq" id="XP_012769709.1">
    <property type="nucleotide sequence ID" value="XM_012914255.1"/>
</dbReference>
<feature type="compositionally biased region" description="Basic and acidic residues" evidence="1">
    <location>
        <begin position="847"/>
        <end position="864"/>
    </location>
</feature>
<feature type="compositionally biased region" description="Polar residues" evidence="1">
    <location>
        <begin position="1045"/>
        <end position="1062"/>
    </location>
</feature>
<sequence length="2147" mass="232457">MAGGISVATLKECFMLLAELNRREGIRLQGQVAHQMATRVATLYNSHGFEWQLQLPLNTFLRKVSELRIKLCKQLPRPKVVISGQNLSIFVDSLIECIPQFLAAMYYLLYRVDAKYVSVGGGSWANLYAGYYSYGHDELNTYLYTRASGNKYGVIPGGFNFGDIESWDYKAKEWNEGKNLVKHIKGILDSKGNIHFRNVLFLSFNGRSEAVYTGNALGVIYVFCQVVVNDSKGEVKKGLEDHVKRLNPARCLDWPNVKVVCSNLKSIYDGLITKGPFNTIGEPADIAHLNHTTFAETFANWYANESASFLGCVKSMHSWVTTGSYSSQSFVEKFLFPRGFVFREDKLKQASNALNQHTWVETLVNLVDKENGLLKLKELLEGCNCVQKAANNPDVTSNQDKKAAGLSPHDTHSESGSPPASVAQFISPSPPGEKRQTVAQGSTGQLGPELKVENGLSGRTGQLTPVSSKSRVSEQQPFVQTSPVLQPVSPPSAPRASVVESKPSARDVSVTVNAPQVLEPIATQDLAFTKFQIQSGPASQSSGSSSPNSGQGDFKHSQQSGRSSTTKPDSFTNTTAPSQGAVVGSSGEAGDTDVKSQDGLNSTQPPAQSHTPSDPNAVSAAPLDDSSQVVPTLSLRSSSQEDSHGHAAGTSDNSSATVSGNQSSDLFNTADAAATEAQQSVENQDNGSVHQPGPTPPVHASQPPASSTSPPGPTGPGSMAGDRITGLPPVFSEGHDSAASAPNVLHQPPSASGTGLPSSGPPGLGSGSNLRGPGYRSESIQRNDQRKSTDRVSDTEGHATQVPGLSGDVGIGGGGGQQEGQDSVTHEQELGSSASAKLQTRQVESLGSERSHSAAEAGNLRHNDSGLPPNSGIVTTQTHVPNQDTVPPTSSVVEPGQESGGGSGGNGLDDSHDNLPSHQQLVTFSTSAFPSSVDVKIQDPPPSVLHPSDGSEGTGDHTSSSTTERNSRVVQLSRISQTPVNPATMTSEDDEINGGGGDLSMVQAADAMNQVSTGQDHDALQAPGRQIPDVSTSESSQSSTTNSSKGVTQFSRTLHTTVNLDSLGSDTEQDEDTGGGDDDSDDGDAGTDLHGSQSEDVSVPRGVGNTGSPMSKYTVTPKPGDPIQGPQDNIQSGSFIGSADPQAVSIQHPNPQSSSTLTSSRSPDVVYPAPPVSDPPTTPTSKHVPASPVSDVGANIDDNQGTVGGWNNQGLRANAGSFGMPSTGVSRGTVGGSSSSGAGAGYLIRSSQQAGVSDLSPSNTSANLGSYASPQLQPKLANPARTIFTFKETTDDQIWDEIKKETLPMYLLTDSTTPHTHHASIARSHSGHHRPETSRRPNGGRTVTGRQNYGTQANNGRWYSSHLSHNDFMNLRFDIDGAEVEDDSDIRMQAKVDRILTDNAVYKDLLRLIAHQNNEDKERRQKEAEENYKKDLQRFEERRDKSILDSVEEALVPIERKKNPLYYDVPQIQLTVRTPETVFPIIDLMSFDQNPIEDSFGVYNMYTNEINLSSIPTVHIGHPIRKDLVLEPQDLQPPRSPAADLIIDVPKRTLPESVPDLDLRVDSLPRQSASPHQPFPLFNPALTVDIEVSEISQHALLPTDSDTDVYKTPALDFCVPMWTSQTPNDNLEETPEIELFTAEPPCTVRDMLRWLAGIRRPKHLEVLEKCINRALGKVPDVIPGNPTLCVSNTKLKSEDVIKALKLASIFSSSVLSAIEPDWKQKSSRSGTVKRMHTDHDQDPDGCALLCCLQDYVYACYHQLAFLRSQCAGDKFRGGWMGCQFGRDVTADSPLQAFLTDAYYSRFKTHFFDPCDVCLKSRIRMGFRKGDFSKSPKDASYFYYLLSPSCSGDDDPLMTLSSYLNCLTRRTPRTTGEVVSFFQHFGSELHKDGIGILSDMGTALSTPYPNCAEWDHLGRHDLDAVRGIRVSESPISKHDNDHAGTLSTLVGCDTTNVQCTKLLSPITHRAYAMYSPCFVHTYLSWAVYLADTLRESLDRLRYDFTRHNVSKCGSIHHCHDALPYLYFHGFTPPEGTPSSSLTCSQVITKLKEVVNGGPIAKLINCMDDFLYRVRWPFIYTVITLWSTAFLLFAHTALYRLDVLRIQSHFMRSRGSHVIDVKALLTDGTKMPSLYDIDYFDDEALAHAWNRIY</sequence>
<feature type="compositionally biased region" description="Polar residues" evidence="1">
    <location>
        <begin position="872"/>
        <end position="889"/>
    </location>
</feature>
<proteinExistence type="predicted"/>
<reference evidence="4" key="1">
    <citation type="journal article" date="2014" name="Nucleic Acids Res.">
        <title>The evolutionary dynamics of variant antigen genes in Babesia reveal a history of genomic innovation underlying host-parasite interaction.</title>
        <authorList>
            <person name="Jackson A.P."/>
            <person name="Otto T.D."/>
            <person name="Darby A."/>
            <person name="Ramaprasad A."/>
            <person name="Xia D."/>
            <person name="Echaide I.E."/>
            <person name="Farber M."/>
            <person name="Gahlot S."/>
            <person name="Gamble J."/>
            <person name="Gupta D."/>
            <person name="Gupta Y."/>
            <person name="Jackson L."/>
            <person name="Malandrin L."/>
            <person name="Malas T.B."/>
            <person name="Moussa E."/>
            <person name="Nair M."/>
            <person name="Reid A.J."/>
            <person name="Sanders M."/>
            <person name="Sharma J."/>
            <person name="Tracey A."/>
            <person name="Quail M.A."/>
            <person name="Weir W."/>
            <person name="Wastling J.M."/>
            <person name="Hall N."/>
            <person name="Willadsen P."/>
            <person name="Lingelbach K."/>
            <person name="Shiels B."/>
            <person name="Tait A."/>
            <person name="Berriman M."/>
            <person name="Allred D.R."/>
            <person name="Pain A."/>
        </authorList>
    </citation>
    <scope>NUCLEOTIDE SEQUENCE [LARGE SCALE GENOMIC DNA]</scope>
    <source>
        <strain evidence="4">Bond</strain>
    </source>
</reference>
<feature type="region of interest" description="Disordered" evidence="1">
    <location>
        <begin position="390"/>
        <end position="504"/>
    </location>
</feature>
<dbReference type="KEGG" id="bbig:BBBOND_0400150"/>
<feature type="region of interest" description="Disordered" evidence="1">
    <location>
        <begin position="1251"/>
        <end position="1273"/>
    </location>
</feature>
<evidence type="ECO:0000256" key="2">
    <source>
        <dbReference type="SAM" id="Phobius"/>
    </source>
</evidence>
<feature type="compositionally biased region" description="Acidic residues" evidence="1">
    <location>
        <begin position="1067"/>
        <end position="1085"/>
    </location>
</feature>
<feature type="compositionally biased region" description="Polar residues" evidence="1">
    <location>
        <begin position="650"/>
        <end position="667"/>
    </location>
</feature>
<feature type="compositionally biased region" description="Gly residues" evidence="1">
    <location>
        <begin position="807"/>
        <end position="818"/>
    </location>
</feature>
<feature type="region of interest" description="Disordered" evidence="1">
    <location>
        <begin position="532"/>
        <end position="1192"/>
    </location>
</feature>
<dbReference type="VEuPathDB" id="PiroplasmaDB:BBBOND_0400150"/>
<feature type="compositionally biased region" description="Polar residues" evidence="1">
    <location>
        <begin position="830"/>
        <end position="845"/>
    </location>
</feature>
<feature type="compositionally biased region" description="Basic and acidic residues" evidence="1">
    <location>
        <begin position="399"/>
        <end position="413"/>
    </location>
</feature>
<dbReference type="Proteomes" id="UP000033188">
    <property type="component" value="Chromosome 4"/>
</dbReference>
<evidence type="ECO:0000256" key="1">
    <source>
        <dbReference type="SAM" id="MobiDB-lite"/>
    </source>
</evidence>
<evidence type="ECO:0000313" key="3">
    <source>
        <dbReference type="EMBL" id="CDR97523.1"/>
    </source>
</evidence>
<feature type="compositionally biased region" description="Low complexity" evidence="1">
    <location>
        <begin position="748"/>
        <end position="758"/>
    </location>
</feature>
<keyword evidence="2" id="KW-1133">Transmembrane helix</keyword>
<feature type="compositionally biased region" description="Polar residues" evidence="1">
    <location>
        <begin position="598"/>
        <end position="616"/>
    </location>
</feature>
<feature type="compositionally biased region" description="Polar residues" evidence="1">
    <location>
        <begin position="625"/>
        <end position="638"/>
    </location>
</feature>
<feature type="compositionally biased region" description="Low complexity" evidence="1">
    <location>
        <begin position="532"/>
        <end position="552"/>
    </location>
</feature>
<feature type="compositionally biased region" description="Polar residues" evidence="1">
    <location>
        <begin position="1126"/>
        <end position="1135"/>
    </location>
</feature>
<evidence type="ECO:0000313" key="4">
    <source>
        <dbReference type="Proteomes" id="UP000033188"/>
    </source>
</evidence>
<feature type="compositionally biased region" description="Polar residues" evidence="1">
    <location>
        <begin position="1344"/>
        <end position="1357"/>
    </location>
</feature>
<feature type="compositionally biased region" description="Polar residues" evidence="1">
    <location>
        <begin position="457"/>
        <end position="484"/>
    </location>
</feature>
<feature type="compositionally biased region" description="Polar residues" evidence="1">
    <location>
        <begin position="956"/>
        <end position="986"/>
    </location>
</feature>
<feature type="compositionally biased region" description="Low complexity" evidence="1">
    <location>
        <begin position="1031"/>
        <end position="1044"/>
    </location>
</feature>
<keyword evidence="4" id="KW-1185">Reference proteome</keyword>
<feature type="compositionally biased region" description="Polar residues" evidence="1">
    <location>
        <begin position="916"/>
        <end position="930"/>
    </location>
</feature>
<feature type="transmembrane region" description="Helical" evidence="2">
    <location>
        <begin position="2072"/>
        <end position="2095"/>
    </location>
</feature>
<feature type="compositionally biased region" description="Polar residues" evidence="1">
    <location>
        <begin position="676"/>
        <end position="689"/>
    </location>
</feature>
<gene>
    <name evidence="3" type="ORF">BBBOND_0400150</name>
</gene>
<feature type="compositionally biased region" description="Basic residues" evidence="1">
    <location>
        <begin position="1315"/>
        <end position="1328"/>
    </location>
</feature>
<protein>
    <recommendedName>
        <fullName evidence="5">Ribosome-binding protein 1</fullName>
    </recommendedName>
</protein>
<feature type="compositionally biased region" description="Low complexity" evidence="1">
    <location>
        <begin position="1153"/>
        <end position="1167"/>
    </location>
</feature>
<feature type="region of interest" description="Disordered" evidence="1">
    <location>
        <begin position="1310"/>
        <end position="1357"/>
    </location>
</feature>
<keyword evidence="2" id="KW-0472">Membrane</keyword>
<dbReference type="GeneID" id="24566064"/>
<accession>A0A061DAE6</accession>